<name>B8BWR7_THAPS</name>
<dbReference type="PaxDb" id="35128-Thaps21589"/>
<dbReference type="SUPFAM" id="SSF49265">
    <property type="entry name" value="Fibronectin type III"/>
    <property type="match status" value="1"/>
</dbReference>
<reference evidence="3 4" key="2">
    <citation type="journal article" date="2008" name="Nature">
        <title>The Phaeodactylum genome reveals the evolutionary history of diatom genomes.</title>
        <authorList>
            <person name="Bowler C."/>
            <person name="Allen A.E."/>
            <person name="Badger J.H."/>
            <person name="Grimwood J."/>
            <person name="Jabbari K."/>
            <person name="Kuo A."/>
            <person name="Maheswari U."/>
            <person name="Martens C."/>
            <person name="Maumus F."/>
            <person name="Otillar R.P."/>
            <person name="Rayko E."/>
            <person name="Salamov A."/>
            <person name="Vandepoele K."/>
            <person name="Beszteri B."/>
            <person name="Gruber A."/>
            <person name="Heijde M."/>
            <person name="Katinka M."/>
            <person name="Mock T."/>
            <person name="Valentin K."/>
            <person name="Verret F."/>
            <person name="Berges J.A."/>
            <person name="Brownlee C."/>
            <person name="Cadoret J.P."/>
            <person name="Chiovitti A."/>
            <person name="Choi C.J."/>
            <person name="Coesel S."/>
            <person name="De Martino A."/>
            <person name="Detter J.C."/>
            <person name="Durkin C."/>
            <person name="Falciatore A."/>
            <person name="Fournet J."/>
            <person name="Haruta M."/>
            <person name="Huysman M.J."/>
            <person name="Jenkins B.D."/>
            <person name="Jiroutova K."/>
            <person name="Jorgensen R.E."/>
            <person name="Joubert Y."/>
            <person name="Kaplan A."/>
            <person name="Kroger N."/>
            <person name="Kroth P.G."/>
            <person name="La Roche J."/>
            <person name="Lindquist E."/>
            <person name="Lommer M."/>
            <person name="Martin-Jezequel V."/>
            <person name="Lopez P.J."/>
            <person name="Lucas S."/>
            <person name="Mangogna M."/>
            <person name="McGinnis K."/>
            <person name="Medlin L.K."/>
            <person name="Montsant A."/>
            <person name="Oudot-Le Secq M.P."/>
            <person name="Napoli C."/>
            <person name="Obornik M."/>
            <person name="Parker M.S."/>
            <person name="Petit J.L."/>
            <person name="Porcel B.M."/>
            <person name="Poulsen N."/>
            <person name="Robison M."/>
            <person name="Rychlewski L."/>
            <person name="Rynearson T.A."/>
            <person name="Schmutz J."/>
            <person name="Shapiro H."/>
            <person name="Siaut M."/>
            <person name="Stanley M."/>
            <person name="Sussman M.R."/>
            <person name="Taylor A.R."/>
            <person name="Vardi A."/>
            <person name="von Dassow P."/>
            <person name="Vyverman W."/>
            <person name="Willis A."/>
            <person name="Wyrwicz L.S."/>
            <person name="Rokhsar D.S."/>
            <person name="Weissenbach J."/>
            <person name="Armbrust E.V."/>
            <person name="Green B.R."/>
            <person name="Van de Peer Y."/>
            <person name="Grigoriev I.V."/>
        </authorList>
    </citation>
    <scope>NUCLEOTIDE SEQUENCE [LARGE SCALE GENOMIC DNA]</scope>
    <source>
        <strain evidence="3 4">CCMP1335</strain>
    </source>
</reference>
<feature type="compositionally biased region" description="Low complexity" evidence="1">
    <location>
        <begin position="1083"/>
        <end position="1111"/>
    </location>
</feature>
<dbReference type="InterPro" id="IPR013783">
    <property type="entry name" value="Ig-like_fold"/>
</dbReference>
<dbReference type="PANTHER" id="PTHR33683">
    <property type="entry name" value="1, PUTATIVE-RELATED"/>
    <property type="match status" value="1"/>
</dbReference>
<keyword evidence="2" id="KW-0732">Signal</keyword>
<feature type="region of interest" description="Disordered" evidence="1">
    <location>
        <begin position="1082"/>
        <end position="1160"/>
    </location>
</feature>
<evidence type="ECO:0000313" key="3">
    <source>
        <dbReference type="EMBL" id="EED94082.1"/>
    </source>
</evidence>
<dbReference type="SUPFAM" id="SSF55486">
    <property type="entry name" value="Metalloproteases ('zincins'), catalytic domain"/>
    <property type="match status" value="1"/>
</dbReference>
<dbReference type="InParanoid" id="B8BWR7"/>
<evidence type="ECO:0000256" key="1">
    <source>
        <dbReference type="SAM" id="MobiDB-lite"/>
    </source>
</evidence>
<reference evidence="3 4" key="1">
    <citation type="journal article" date="2004" name="Science">
        <title>The genome of the diatom Thalassiosira pseudonana: ecology, evolution, and metabolism.</title>
        <authorList>
            <person name="Armbrust E.V."/>
            <person name="Berges J.A."/>
            <person name="Bowler C."/>
            <person name="Green B.R."/>
            <person name="Martinez D."/>
            <person name="Putnam N.H."/>
            <person name="Zhou S."/>
            <person name="Allen A.E."/>
            <person name="Apt K.E."/>
            <person name="Bechner M."/>
            <person name="Brzezinski M.A."/>
            <person name="Chaal B.K."/>
            <person name="Chiovitti A."/>
            <person name="Davis A.K."/>
            <person name="Demarest M.S."/>
            <person name="Detter J.C."/>
            <person name="Glavina T."/>
            <person name="Goodstein D."/>
            <person name="Hadi M.Z."/>
            <person name="Hellsten U."/>
            <person name="Hildebrand M."/>
            <person name="Jenkins B.D."/>
            <person name="Jurka J."/>
            <person name="Kapitonov V.V."/>
            <person name="Kroger N."/>
            <person name="Lau W.W."/>
            <person name="Lane T.W."/>
            <person name="Larimer F.W."/>
            <person name="Lippmeier J.C."/>
            <person name="Lucas S."/>
            <person name="Medina M."/>
            <person name="Montsant A."/>
            <person name="Obornik M."/>
            <person name="Parker M.S."/>
            <person name="Palenik B."/>
            <person name="Pazour G.J."/>
            <person name="Richardson P.M."/>
            <person name="Rynearson T.A."/>
            <person name="Saito M.A."/>
            <person name="Schwartz D.C."/>
            <person name="Thamatrakoln K."/>
            <person name="Valentin K."/>
            <person name="Vardi A."/>
            <person name="Wilkerson F.P."/>
            <person name="Rokhsar D.S."/>
        </authorList>
    </citation>
    <scope>NUCLEOTIDE SEQUENCE [LARGE SCALE GENOMIC DNA]</scope>
    <source>
        <strain evidence="3 4">CCMP1335</strain>
    </source>
</reference>
<keyword evidence="4" id="KW-1185">Reference proteome</keyword>
<evidence type="ECO:0000313" key="4">
    <source>
        <dbReference type="Proteomes" id="UP000001449"/>
    </source>
</evidence>
<protein>
    <recommendedName>
        <fullName evidence="5">Fibronectin type-III domain-containing protein</fullName>
    </recommendedName>
</protein>
<feature type="compositionally biased region" description="Polar residues" evidence="1">
    <location>
        <begin position="1112"/>
        <end position="1121"/>
    </location>
</feature>
<dbReference type="EMBL" id="CM000640">
    <property type="protein sequence ID" value="EED94082.1"/>
    <property type="molecule type" value="Genomic_DNA"/>
</dbReference>
<feature type="region of interest" description="Disordered" evidence="1">
    <location>
        <begin position="414"/>
        <end position="434"/>
    </location>
</feature>
<feature type="chain" id="PRO_5002868743" description="Fibronectin type-III domain-containing protein" evidence="2">
    <location>
        <begin position="21"/>
        <end position="1435"/>
    </location>
</feature>
<feature type="compositionally biased region" description="Polar residues" evidence="1">
    <location>
        <begin position="47"/>
        <end position="64"/>
    </location>
</feature>
<evidence type="ECO:0000256" key="2">
    <source>
        <dbReference type="SAM" id="SignalP"/>
    </source>
</evidence>
<dbReference type="KEGG" id="tps:THAPSDRAFT_21589"/>
<dbReference type="RefSeq" id="XP_002288646.1">
    <property type="nucleotide sequence ID" value="XM_002288610.1"/>
</dbReference>
<sequence>MTRRLAAVILLQLLTQQTTALVDNDNKAGTVAEFEFIDEDLIRDPPAQSSSAFLPEDGNNNNIPAETKSKLQQLEEKYNLQPNSIPVDARSGRVESLTLSEPILPGMGVGNRFLWGVGFNTDDNDMEGDDIDHRHHRGLAPTTTSEYATLTITALQSWLTSNADALSLSPTEIEELFSQDNMANIRTAVHGEGDDVMVQLHIPRVWKGVLVVGSRIMGTVKHGNLINVGLEEWGTIPSNLSTKPKLNARKASRKVANHASRSLTGGETCPPELQILTMTPSSANDDFGNGYKYTLVWKVCPTLEGQEQEIMEGIVDAQTGQVYSFVDKVDYLEATGGVYPFSNDGKTVNGIPDGVLQDAWPMPYMYVGGDTTTTGGNFDATSGSASFSGPYARISDNCGSSSLSVSSGGLDWGSSGGDDCTTPSQGGSGNTHSSRTGFYELNKIMEMARAQLPNNSWLKQQLRINVNINSWGHGMDANDVNGGIAKPSGEGIADVYAALRLGDSCIGRNFFKTKTCGGCTTCTGVRDIDYEKRDGFPHDFTWSNNNCGGRVHCVGGVYSEAVWSLYKRILQTAPYNYDDNTALEITTRLTYIAAGNGEERPVCCFNSLSCIVDCVLLTNRFCASVQTWFSGSPGSGGCGSGSGYREFLAADDDNGNINDGTPHMRAIYKAFNDQEIACSSPSVKDSGCSGTPDAVPVVSVVSGDKRAVLSWGAVSGASNYQIYRTEGVKECGQGKVLLGTTGGLSFTDEGLMNGREYYYVVIPKGSSASCFGRASTCMTVVPSEGPNFFLSCDSEPVVFTLDFPTSTATKQCSVNVLGGLTGAISLSCDDSALPSGVTCSMSTQSITFSGQSEASASVFIQSTNVNAVDDKLVVVTASFQAITRSSSISVSVVDECGNGVCELDEYSDVCQTDCGSQTLTTNTVDGSGAPGAMFKVKSILRDIEVTTLSFFSGSANTDLVEVYTRPGEYSGNELTQDGWELVFSGNVDMLGRNTITNIGDLDTTVKIPVDGIQSFFITAANNNVLYERGSSEGSLFVTDGILSFYEGVGLTSKFTGDSSNIYSPRIFRGVIGYDIISLGTTAPTTQSPTSKPFTSSPSRQPSTSPSLRPTTGNPSASPTTGKPSASPSKQPSTSPSKKPTQFPTTSPVLSPTSSPQDSCDNGVCEAHENAVDCPSDCSNLDLVSENLARRGAQGTMFDISAKRDVEIKSFDFYSGAANTDVVEVYTRRGSYKGNEMLQTGWQLVYSKSVDQLGRNTPTSLDGLDMTVTVAAGETQSFFIWTDNIVLYDVGETGVEGSLVTEDDGLQFFEGIGITSKFSGVYADEVYVTRVFKGIVRTTDYSEPNLDTISQSEQASIEESDVVSNSTDLISIQGSIRKASDFSSNESTANAKPKQFTPNKSALYLSLSPTSNRYSYHSTSNYVASFEPNIVTARFL</sequence>
<dbReference type="HOGENOM" id="CLU_003830_0_0_1"/>
<dbReference type="GeneID" id="7452788"/>
<feature type="region of interest" description="Disordered" evidence="1">
    <location>
        <begin position="45"/>
        <end position="64"/>
    </location>
</feature>
<dbReference type="eggNOG" id="ENOG502SQE4">
    <property type="taxonomic scope" value="Eukaryota"/>
</dbReference>
<dbReference type="Gene3D" id="2.60.40.10">
    <property type="entry name" value="Immunoglobulins"/>
    <property type="match status" value="1"/>
</dbReference>
<feature type="compositionally biased region" description="Polar residues" evidence="1">
    <location>
        <begin position="421"/>
        <end position="434"/>
    </location>
</feature>
<proteinExistence type="predicted"/>
<gene>
    <name evidence="3" type="ORF">THAPSDRAFT_21589</name>
</gene>
<organism evidence="3 4">
    <name type="scientific">Thalassiosira pseudonana</name>
    <name type="common">Marine diatom</name>
    <name type="synonym">Cyclotella nana</name>
    <dbReference type="NCBI Taxonomy" id="35128"/>
    <lineage>
        <taxon>Eukaryota</taxon>
        <taxon>Sar</taxon>
        <taxon>Stramenopiles</taxon>
        <taxon>Ochrophyta</taxon>
        <taxon>Bacillariophyta</taxon>
        <taxon>Coscinodiscophyceae</taxon>
        <taxon>Thalassiosirophycidae</taxon>
        <taxon>Thalassiosirales</taxon>
        <taxon>Thalassiosiraceae</taxon>
        <taxon>Thalassiosira</taxon>
    </lineage>
</organism>
<feature type="signal peptide" evidence="2">
    <location>
        <begin position="1"/>
        <end position="20"/>
    </location>
</feature>
<accession>B8BWR7</accession>
<dbReference type="Proteomes" id="UP000001449">
    <property type="component" value="Chromosome 3"/>
</dbReference>
<dbReference type="InterPro" id="IPR036116">
    <property type="entry name" value="FN3_sf"/>
</dbReference>
<evidence type="ECO:0008006" key="5">
    <source>
        <dbReference type="Google" id="ProtNLM"/>
    </source>
</evidence>
<dbReference type="PANTHER" id="PTHR33683:SF46">
    <property type="entry name" value="SUSHI DOMAIN-CONTAINING PROTEIN"/>
    <property type="match status" value="1"/>
</dbReference>
<feature type="compositionally biased region" description="Low complexity" evidence="1">
    <location>
        <begin position="1122"/>
        <end position="1155"/>
    </location>
</feature>